<dbReference type="AlphaFoldDB" id="A0A7S3PQT0"/>
<organism evidence="1">
    <name type="scientific">Aplanochytrium stocchinoi</name>
    <dbReference type="NCBI Taxonomy" id="215587"/>
    <lineage>
        <taxon>Eukaryota</taxon>
        <taxon>Sar</taxon>
        <taxon>Stramenopiles</taxon>
        <taxon>Bigyra</taxon>
        <taxon>Labyrinthulomycetes</taxon>
        <taxon>Thraustochytrida</taxon>
        <taxon>Thraustochytriidae</taxon>
        <taxon>Aplanochytrium</taxon>
    </lineage>
</organism>
<dbReference type="EMBL" id="HBIN01022706">
    <property type="protein sequence ID" value="CAE0447475.1"/>
    <property type="molecule type" value="Transcribed_RNA"/>
</dbReference>
<evidence type="ECO:0000313" key="1">
    <source>
        <dbReference type="EMBL" id="CAE0447475.1"/>
    </source>
</evidence>
<proteinExistence type="predicted"/>
<reference evidence="1" key="1">
    <citation type="submission" date="2021-01" db="EMBL/GenBank/DDBJ databases">
        <authorList>
            <person name="Corre E."/>
            <person name="Pelletier E."/>
            <person name="Niang G."/>
            <person name="Scheremetjew M."/>
            <person name="Finn R."/>
            <person name="Kale V."/>
            <person name="Holt S."/>
            <person name="Cochrane G."/>
            <person name="Meng A."/>
            <person name="Brown T."/>
            <person name="Cohen L."/>
        </authorList>
    </citation>
    <scope>NUCLEOTIDE SEQUENCE</scope>
    <source>
        <strain evidence="1">GSBS06</strain>
    </source>
</reference>
<protein>
    <submittedName>
        <fullName evidence="1">Uncharacterized protein</fullName>
    </submittedName>
</protein>
<accession>A0A7S3PQT0</accession>
<sequence>MTIVHRFGTRARGASRGQTRIRKFRDRVNDFCSKLSLLSVFNARSLFKYMLHVVTGQGEIHRILLGESWHSPRMSLKVLKSIVLSKQLKDITDIVLGNEQRTNSMGVTSNSIDFFHHSPKPFSVKFVKNAIIISKQLPRESELLVNLEKCLNDISECNRAISHIQYLREKELGDQEHNEIVSGICQHIPSESTESAEMYEGLNLLEMINLKYFFQECFPQARTVVSLNPSFPFHRVSKRVTELCLNMLVERRSLDYLMFPSNKILSDDIGKKKLTNTTFTDALWDIASNLMQANASRSTQPVKARPVPDSDTFAAGRNADILSRFNKIYSSLFLQFMRIWRRDSLEEDLDSINMCFSKLIWVHNYDGSCYIMNVPLKVDV</sequence>
<gene>
    <name evidence="1" type="ORF">ASTO00021_LOCUS17446</name>
</gene>
<name>A0A7S3PQT0_9STRA</name>